<name>B3DZ02_METI4</name>
<evidence type="ECO:0000313" key="1">
    <source>
        <dbReference type="EMBL" id="ACD84094.1"/>
    </source>
</evidence>
<dbReference type="AlphaFoldDB" id="B3DZ02"/>
<gene>
    <name evidence="1" type="ordered locus">Minf_2040</name>
</gene>
<protein>
    <submittedName>
        <fullName evidence="1">Uncharacterized protein</fullName>
    </submittedName>
</protein>
<organism evidence="1 2">
    <name type="scientific">Methylacidiphilum infernorum (isolate V4)</name>
    <name type="common">Methylokorus infernorum (strain V4)</name>
    <dbReference type="NCBI Taxonomy" id="481448"/>
    <lineage>
        <taxon>Bacteria</taxon>
        <taxon>Pseudomonadati</taxon>
        <taxon>Verrucomicrobiota</taxon>
        <taxon>Methylacidiphilae</taxon>
        <taxon>Methylacidiphilales</taxon>
        <taxon>Methylacidiphilaceae</taxon>
        <taxon>Methylacidiphilum (ex Ratnadevi et al. 2023)</taxon>
    </lineage>
</organism>
<dbReference type="STRING" id="481448.Minf_2040"/>
<dbReference type="Proteomes" id="UP000009149">
    <property type="component" value="Chromosome"/>
</dbReference>
<dbReference type="KEGG" id="min:Minf_2040"/>
<dbReference type="HOGENOM" id="CLU_3404346_0_0_0"/>
<proteinExistence type="predicted"/>
<dbReference type="EMBL" id="CP000975">
    <property type="protein sequence ID" value="ACD84094.1"/>
    <property type="molecule type" value="Genomic_DNA"/>
</dbReference>
<accession>B3DZ02</accession>
<sequence length="30" mass="3515">MERKRVVLFAVVHKKIKIKKLKACLPELPV</sequence>
<evidence type="ECO:0000313" key="2">
    <source>
        <dbReference type="Proteomes" id="UP000009149"/>
    </source>
</evidence>
<reference evidence="1 2" key="1">
    <citation type="journal article" date="2008" name="Biol. Direct">
        <title>Complete genome sequence of the extremely acidophilic methanotroph isolate V4, Methylacidiphilum infernorum, a representative of the bacterial phylum Verrucomicrobia.</title>
        <authorList>
            <person name="Hou S."/>
            <person name="Makarova K.S."/>
            <person name="Saw J.H."/>
            <person name="Senin P."/>
            <person name="Ly B.V."/>
            <person name="Zhou Z."/>
            <person name="Ren Y."/>
            <person name="Wang J."/>
            <person name="Galperin M.Y."/>
            <person name="Omelchenko M.V."/>
            <person name="Wolf Y.I."/>
            <person name="Yutin N."/>
            <person name="Koonin E.V."/>
            <person name="Stott M.B."/>
            <person name="Mountain B.W."/>
            <person name="Crowe M.A."/>
            <person name="Smirnova A.V."/>
            <person name="Dunfield P.F."/>
            <person name="Feng L."/>
            <person name="Wang L."/>
            <person name="Alam M."/>
        </authorList>
    </citation>
    <scope>NUCLEOTIDE SEQUENCE [LARGE SCALE GENOMIC DNA]</scope>
    <source>
        <strain evidence="2">Isolate V4</strain>
    </source>
</reference>